<dbReference type="Proteomes" id="UP001273209">
    <property type="component" value="Unassembled WGS sequence"/>
</dbReference>
<dbReference type="Pfam" id="PF00069">
    <property type="entry name" value="Pkinase"/>
    <property type="match status" value="1"/>
</dbReference>
<name>A0AAE1LV08_9HYPO</name>
<dbReference type="Gene3D" id="3.30.200.20">
    <property type="entry name" value="Phosphorylase Kinase, domain 1"/>
    <property type="match status" value="1"/>
</dbReference>
<evidence type="ECO:0000259" key="1">
    <source>
        <dbReference type="PROSITE" id="PS50011"/>
    </source>
</evidence>
<dbReference type="GO" id="GO:0005524">
    <property type="term" value="F:ATP binding"/>
    <property type="evidence" value="ECO:0007669"/>
    <property type="project" value="InterPro"/>
</dbReference>
<dbReference type="GeneID" id="87914522"/>
<evidence type="ECO:0000313" key="2">
    <source>
        <dbReference type="EMBL" id="KAK4060843.1"/>
    </source>
</evidence>
<dbReference type="InterPro" id="IPR011009">
    <property type="entry name" value="Kinase-like_dom_sf"/>
</dbReference>
<evidence type="ECO:0000313" key="3">
    <source>
        <dbReference type="Proteomes" id="UP001273209"/>
    </source>
</evidence>
<reference evidence="2" key="1">
    <citation type="submission" date="2023-11" db="EMBL/GenBank/DDBJ databases">
        <title>The genome sequences of three competitors of mushroom-forming fungi.</title>
        <authorList>
            <person name="Beijen E."/>
            <person name="Ohm R.A."/>
        </authorList>
    </citation>
    <scope>NUCLEOTIDE SEQUENCE</scope>
    <source>
        <strain evidence="2">CBS 100526</strain>
    </source>
</reference>
<keyword evidence="3" id="KW-1185">Reference proteome</keyword>
<dbReference type="PANTHER" id="PTHR24359:SF37">
    <property type="entry name" value="PROTEIN KINASE DOMAIN-CONTAINING PROTEIN"/>
    <property type="match status" value="1"/>
</dbReference>
<proteinExistence type="predicted"/>
<dbReference type="PANTHER" id="PTHR24359">
    <property type="entry name" value="SERINE/THREONINE-PROTEIN KINASE SBK1"/>
    <property type="match status" value="1"/>
</dbReference>
<gene>
    <name evidence="2" type="ORF">Triagg1_10535</name>
</gene>
<feature type="domain" description="Protein kinase" evidence="1">
    <location>
        <begin position="207"/>
        <end position="483"/>
    </location>
</feature>
<dbReference type="GO" id="GO:0004674">
    <property type="term" value="F:protein serine/threonine kinase activity"/>
    <property type="evidence" value="ECO:0007669"/>
    <property type="project" value="TreeGrafter"/>
</dbReference>
<comment type="caution">
    <text evidence="2">The sequence shown here is derived from an EMBL/GenBank/DDBJ whole genome shotgun (WGS) entry which is preliminary data.</text>
</comment>
<dbReference type="Gene3D" id="1.10.510.10">
    <property type="entry name" value="Transferase(Phosphotransferase) domain 1"/>
    <property type="match status" value="1"/>
</dbReference>
<protein>
    <recommendedName>
        <fullName evidence="1">Protein kinase domain-containing protein</fullName>
    </recommendedName>
</protein>
<organism evidence="2 3">
    <name type="scientific">Trichoderma aggressivum f. europaeum</name>
    <dbReference type="NCBI Taxonomy" id="173218"/>
    <lineage>
        <taxon>Eukaryota</taxon>
        <taxon>Fungi</taxon>
        <taxon>Dikarya</taxon>
        <taxon>Ascomycota</taxon>
        <taxon>Pezizomycotina</taxon>
        <taxon>Sordariomycetes</taxon>
        <taxon>Hypocreomycetidae</taxon>
        <taxon>Hypocreales</taxon>
        <taxon>Hypocreaceae</taxon>
        <taxon>Trichoderma</taxon>
    </lineage>
</organism>
<dbReference type="SMART" id="SM00220">
    <property type="entry name" value="S_TKc"/>
    <property type="match status" value="1"/>
</dbReference>
<accession>A0AAE1LV08</accession>
<dbReference type="RefSeq" id="XP_062750486.1">
    <property type="nucleotide sequence ID" value="XM_062894617.1"/>
</dbReference>
<dbReference type="InterPro" id="IPR000719">
    <property type="entry name" value="Prot_kinase_dom"/>
</dbReference>
<dbReference type="PROSITE" id="PS50011">
    <property type="entry name" value="PROTEIN_KINASE_DOM"/>
    <property type="match status" value="1"/>
</dbReference>
<dbReference type="AlphaFoldDB" id="A0AAE1LV08"/>
<dbReference type="EMBL" id="JAWRVG010000076">
    <property type="protein sequence ID" value="KAK4060843.1"/>
    <property type="molecule type" value="Genomic_DNA"/>
</dbReference>
<dbReference type="CDD" id="cd00180">
    <property type="entry name" value="PKc"/>
    <property type="match status" value="1"/>
</dbReference>
<dbReference type="SUPFAM" id="SSF56112">
    <property type="entry name" value="Protein kinase-like (PK-like)"/>
    <property type="match status" value="1"/>
</dbReference>
<sequence>MEAYVMSPYDEKLFIPHQKLKEICNYQAVVETLTLAFPEKDANFHKDLASAICQGRDCILPADVSKAPPHTAIDALNESRKPTIPNESTLTGQAVTKNGTVVPCESSPSYYRIFAILVLIGQVRLIETFQDHSLTDEDLPLSSTPPFDTLSSPMRRVQIPCGSGDRHWIETFFSKQWSVLAPYFERNTTGNRRCNEYEIHQDKILPIEEVSEKHDGGFGVVKKIKIHREHHNFNHEYFALKTMSQEKPESKDEAFRLELQALLKIDPDRHIIEICAAFKMGDSRCFLFPWANGGSLDELWIKSPSDIIESAKIQWSQFVRWICIQCHGIIKGLMTIHELRSGNEMLFGIHNDIKPDNILYFSQDGPPLGTLKISDLGLMKFHKHDSRTRKSPSMGMAYQPYRSPEHDTSEIRSRKIDIWAFGCLFAEFMTWVIRGGNGVEAFKRQRIKGSDPELWEDTFFILKSSLFGSKKPTLKRSVKAVRT</sequence>